<gene>
    <name evidence="2" type="ORF">ACFPTR_12565</name>
</gene>
<keyword evidence="3" id="KW-1185">Reference proteome</keyword>
<proteinExistence type="predicted"/>
<protein>
    <submittedName>
        <fullName evidence="2">YhdT family protein</fullName>
    </submittedName>
</protein>
<dbReference type="RefSeq" id="WP_270897323.1">
    <property type="nucleotide sequence ID" value="NZ_JBHSPF010000067.1"/>
</dbReference>
<dbReference type="Proteomes" id="UP001596143">
    <property type="component" value="Unassembled WGS sequence"/>
</dbReference>
<dbReference type="Pfam" id="PF06196">
    <property type="entry name" value="DUF997"/>
    <property type="match status" value="1"/>
</dbReference>
<evidence type="ECO:0000256" key="1">
    <source>
        <dbReference type="SAM" id="Phobius"/>
    </source>
</evidence>
<dbReference type="PANTHER" id="PTHR39174">
    <property type="entry name" value="INNER MEMBRANE PROTEIN-RELATED"/>
    <property type="match status" value="1"/>
</dbReference>
<organism evidence="2 3">
    <name type="scientific">Aliibacillus thermotolerans</name>
    <dbReference type="NCBI Taxonomy" id="1834418"/>
    <lineage>
        <taxon>Bacteria</taxon>
        <taxon>Bacillati</taxon>
        <taxon>Bacillota</taxon>
        <taxon>Bacilli</taxon>
        <taxon>Bacillales</taxon>
        <taxon>Bacillaceae</taxon>
        <taxon>Aliibacillus</taxon>
    </lineage>
</organism>
<evidence type="ECO:0000313" key="2">
    <source>
        <dbReference type="EMBL" id="MFC5629685.1"/>
    </source>
</evidence>
<comment type="caution">
    <text evidence="2">The sequence shown here is derived from an EMBL/GenBank/DDBJ whole genome shotgun (WGS) entry which is preliminary data.</text>
</comment>
<evidence type="ECO:0000313" key="3">
    <source>
        <dbReference type="Proteomes" id="UP001596143"/>
    </source>
</evidence>
<dbReference type="EMBL" id="JBHSPF010000067">
    <property type="protein sequence ID" value="MFC5629685.1"/>
    <property type="molecule type" value="Genomic_DNA"/>
</dbReference>
<dbReference type="InterPro" id="IPR010398">
    <property type="entry name" value="DUF997"/>
</dbReference>
<keyword evidence="1" id="KW-1133">Transmembrane helix</keyword>
<accession>A0ABW0U8B1</accession>
<sequence>MKEEQDPRFQVAKREAWIGVGLVLFNFLWWFGFAYGFGSFPVEDYQYIFGMPAWFFYSCVVGSIVMIVLVIIVVKFFFKEVPFTKEERDEK</sequence>
<feature type="transmembrane region" description="Helical" evidence="1">
    <location>
        <begin position="16"/>
        <end position="35"/>
    </location>
</feature>
<keyword evidence="1" id="KW-0472">Membrane</keyword>
<dbReference type="PANTHER" id="PTHR39174:SF1">
    <property type="entry name" value="INNER MEMBRANE PROTEIN"/>
    <property type="match status" value="1"/>
</dbReference>
<keyword evidence="1" id="KW-0812">Transmembrane</keyword>
<name>A0ABW0U8B1_9BACI</name>
<reference evidence="3" key="1">
    <citation type="journal article" date="2019" name="Int. J. Syst. Evol. Microbiol.">
        <title>The Global Catalogue of Microorganisms (GCM) 10K type strain sequencing project: providing services to taxonomists for standard genome sequencing and annotation.</title>
        <authorList>
            <consortium name="The Broad Institute Genomics Platform"/>
            <consortium name="The Broad Institute Genome Sequencing Center for Infectious Disease"/>
            <person name="Wu L."/>
            <person name="Ma J."/>
        </authorList>
    </citation>
    <scope>NUCLEOTIDE SEQUENCE [LARGE SCALE GENOMIC DNA]</scope>
    <source>
        <strain evidence="3">CGMCC 1.15790</strain>
    </source>
</reference>
<feature type="transmembrane region" description="Helical" evidence="1">
    <location>
        <begin position="55"/>
        <end position="78"/>
    </location>
</feature>